<evidence type="ECO:0008006" key="5">
    <source>
        <dbReference type="Google" id="ProtNLM"/>
    </source>
</evidence>
<reference evidence="3" key="1">
    <citation type="journal article" date="2014" name="Int. J. Syst. Evol. Microbiol.">
        <title>Complete genome sequence of Corynebacterium casei LMG S-19264T (=DSM 44701T), isolated from a smear-ripened cheese.</title>
        <authorList>
            <consortium name="US DOE Joint Genome Institute (JGI-PGF)"/>
            <person name="Walter F."/>
            <person name="Albersmeier A."/>
            <person name="Kalinowski J."/>
            <person name="Ruckert C."/>
        </authorList>
    </citation>
    <scope>NUCLEOTIDE SEQUENCE</scope>
    <source>
        <strain evidence="3">KCTC 12870</strain>
    </source>
</reference>
<proteinExistence type="predicted"/>
<reference evidence="3" key="2">
    <citation type="submission" date="2020-09" db="EMBL/GenBank/DDBJ databases">
        <authorList>
            <person name="Sun Q."/>
            <person name="Kim S."/>
        </authorList>
    </citation>
    <scope>NUCLEOTIDE SEQUENCE</scope>
    <source>
        <strain evidence="3">KCTC 12870</strain>
    </source>
</reference>
<evidence type="ECO:0000313" key="3">
    <source>
        <dbReference type="EMBL" id="GHC13243.1"/>
    </source>
</evidence>
<keyword evidence="4" id="KW-1185">Reference proteome</keyword>
<gene>
    <name evidence="3" type="ORF">GCM10007047_33220</name>
</gene>
<accession>A0A8J3DIV2</accession>
<dbReference type="RefSeq" id="WP_189517370.1">
    <property type="nucleotide sequence ID" value="NZ_BMXG01000031.1"/>
</dbReference>
<name>A0A8J3DIV2_9BACT</name>
<evidence type="ECO:0000313" key="4">
    <source>
        <dbReference type="Proteomes" id="UP000642829"/>
    </source>
</evidence>
<evidence type="ECO:0000256" key="1">
    <source>
        <dbReference type="SAM" id="MobiDB-lite"/>
    </source>
</evidence>
<dbReference type="AlphaFoldDB" id="A0A8J3DIV2"/>
<protein>
    <recommendedName>
        <fullName evidence="5">DUF5067 domain-containing protein</fullName>
    </recommendedName>
</protein>
<feature type="signal peptide" evidence="2">
    <location>
        <begin position="1"/>
        <end position="24"/>
    </location>
</feature>
<comment type="caution">
    <text evidence="3">The sequence shown here is derived from an EMBL/GenBank/DDBJ whole genome shotgun (WGS) entry which is preliminary data.</text>
</comment>
<sequence>MNISSSLKIVSLALLGFAPFGAYAAASGDNTAAHTKAYAEELEGEKVSLDVVFIRLSRHAPEDVPYVFFWAMTIDDDAHSGGGAILVVADKDDKDALIRKYGTNLDRDRGEGGPEHKSLRGTVRIVERKGKSRHVYLDVTDSGVDLSNAPDGLLDDSDTTVDIDLPPGKGPRGGGMGGNLR</sequence>
<evidence type="ECO:0000256" key="2">
    <source>
        <dbReference type="SAM" id="SignalP"/>
    </source>
</evidence>
<keyword evidence="2" id="KW-0732">Signal</keyword>
<feature type="compositionally biased region" description="Gly residues" evidence="1">
    <location>
        <begin position="170"/>
        <end position="181"/>
    </location>
</feature>
<feature type="region of interest" description="Disordered" evidence="1">
    <location>
        <begin position="147"/>
        <end position="181"/>
    </location>
</feature>
<dbReference type="EMBL" id="BMXG01000031">
    <property type="protein sequence ID" value="GHC13243.1"/>
    <property type="molecule type" value="Genomic_DNA"/>
</dbReference>
<dbReference type="Proteomes" id="UP000642829">
    <property type="component" value="Unassembled WGS sequence"/>
</dbReference>
<feature type="chain" id="PRO_5035324593" description="DUF5067 domain-containing protein" evidence="2">
    <location>
        <begin position="25"/>
        <end position="181"/>
    </location>
</feature>
<organism evidence="3 4">
    <name type="scientific">Cerasicoccus arenae</name>
    <dbReference type="NCBI Taxonomy" id="424488"/>
    <lineage>
        <taxon>Bacteria</taxon>
        <taxon>Pseudomonadati</taxon>
        <taxon>Verrucomicrobiota</taxon>
        <taxon>Opitutia</taxon>
        <taxon>Puniceicoccales</taxon>
        <taxon>Cerasicoccaceae</taxon>
        <taxon>Cerasicoccus</taxon>
    </lineage>
</organism>